<dbReference type="GO" id="GO:0004777">
    <property type="term" value="F:succinate-semialdehyde dehydrogenase (NAD+) activity"/>
    <property type="evidence" value="ECO:0007669"/>
    <property type="project" value="TreeGrafter"/>
</dbReference>
<dbReference type="Pfam" id="PF00171">
    <property type="entry name" value="Aldedh"/>
    <property type="match status" value="1"/>
</dbReference>
<evidence type="ECO:0000313" key="6">
    <source>
        <dbReference type="EMBL" id="GGA43237.1"/>
    </source>
</evidence>
<proteinExistence type="inferred from homology"/>
<dbReference type="GO" id="GO:0009450">
    <property type="term" value="P:gamma-aminobutyric acid catabolic process"/>
    <property type="evidence" value="ECO:0007669"/>
    <property type="project" value="TreeGrafter"/>
</dbReference>
<dbReference type="FunFam" id="3.40.309.10:FF:000004">
    <property type="entry name" value="Succinate-semialdehyde dehydrogenase I"/>
    <property type="match status" value="1"/>
</dbReference>
<dbReference type="Gene3D" id="3.40.605.10">
    <property type="entry name" value="Aldehyde Dehydrogenase, Chain A, domain 1"/>
    <property type="match status" value="1"/>
</dbReference>
<accession>A0A916VVL2</accession>
<dbReference type="PANTHER" id="PTHR43353:SF5">
    <property type="entry name" value="SUCCINATE-SEMIALDEHYDE DEHYDROGENASE, MITOCHONDRIAL"/>
    <property type="match status" value="1"/>
</dbReference>
<keyword evidence="7" id="KW-1185">Reference proteome</keyword>
<dbReference type="InterPro" id="IPR016162">
    <property type="entry name" value="Ald_DH_N"/>
</dbReference>
<dbReference type="InterPro" id="IPR029510">
    <property type="entry name" value="Ald_DH_CS_GLU"/>
</dbReference>
<evidence type="ECO:0000256" key="2">
    <source>
        <dbReference type="ARBA" id="ARBA00023002"/>
    </source>
</evidence>
<dbReference type="PANTHER" id="PTHR43353">
    <property type="entry name" value="SUCCINATE-SEMIALDEHYDE DEHYDROGENASE, MITOCHONDRIAL"/>
    <property type="match status" value="1"/>
</dbReference>
<evidence type="ECO:0000313" key="7">
    <source>
        <dbReference type="Proteomes" id="UP000596977"/>
    </source>
</evidence>
<dbReference type="Proteomes" id="UP000596977">
    <property type="component" value="Unassembled WGS sequence"/>
</dbReference>
<keyword evidence="2 4" id="KW-0560">Oxidoreductase</keyword>
<evidence type="ECO:0000256" key="1">
    <source>
        <dbReference type="ARBA" id="ARBA00009986"/>
    </source>
</evidence>
<organism evidence="6 7">
    <name type="scientific">Pelagibacterium lentulum</name>
    <dbReference type="NCBI Taxonomy" id="2029865"/>
    <lineage>
        <taxon>Bacteria</taxon>
        <taxon>Pseudomonadati</taxon>
        <taxon>Pseudomonadota</taxon>
        <taxon>Alphaproteobacteria</taxon>
        <taxon>Hyphomicrobiales</taxon>
        <taxon>Devosiaceae</taxon>
        <taxon>Pelagibacterium</taxon>
    </lineage>
</organism>
<sequence length="493" mass="52596">MTAHFAIDNELLRLGDTPVPTGLYIDGEWRKGNGGEAIPVVDPSTGNVITHVENASVADAMAALEVAHDRAPSWSRTAPRERAEVLRRCFELMIERQDIIAELISLENGKSLADALGEVRYAAEFFRWFAEEAVRLNGEIYPAPSGANRIIVEHQPIGVSILVTPWNFPAAMATRKIAPALAAGCTCILKPASETPLTANYLADLYAEAGVPRGVVNVLTTAHSGKVVGALLDDARVRKLSFTGSTEVGRVLLAAAAKSVVSCSMELGGNAPFIVLDDADIDDALAGAMIAKMRNGGEACTAANRFYVHDTVHDAFANGLAERMGGLDIGIAYDKQTECGPVINRAAVTRLHELVEDAVAKGATILVGGAPLDRPGFFFPPTVLTNVRSDARILREEIFGPIAPIVRFGSDEDVVRQANDTEFGLISYLFTRDLARGLALSEQLESGMVGLNRGLVSDPAAPFGGVKQSGLGREGAHHGILEFTETKYIAANW</sequence>
<evidence type="ECO:0000256" key="4">
    <source>
        <dbReference type="RuleBase" id="RU003345"/>
    </source>
</evidence>
<evidence type="ECO:0000259" key="5">
    <source>
        <dbReference type="Pfam" id="PF00171"/>
    </source>
</evidence>
<dbReference type="FunFam" id="3.40.605.10:FF:000005">
    <property type="entry name" value="Succinate-semialdehyde dehydrogenase I"/>
    <property type="match status" value="1"/>
</dbReference>
<dbReference type="InterPro" id="IPR016163">
    <property type="entry name" value="Ald_DH_C"/>
</dbReference>
<name>A0A916VVL2_9HYPH</name>
<dbReference type="InterPro" id="IPR016161">
    <property type="entry name" value="Ald_DH/histidinol_DH"/>
</dbReference>
<feature type="active site" evidence="3">
    <location>
        <position position="266"/>
    </location>
</feature>
<dbReference type="InterPro" id="IPR015590">
    <property type="entry name" value="Aldehyde_DH_dom"/>
</dbReference>
<evidence type="ECO:0000256" key="3">
    <source>
        <dbReference type="PROSITE-ProRule" id="PRU10007"/>
    </source>
</evidence>
<dbReference type="CDD" id="cd07103">
    <property type="entry name" value="ALDH_F5_SSADH_GabD"/>
    <property type="match status" value="1"/>
</dbReference>
<comment type="caution">
    <text evidence="6">The sequence shown here is derived from an EMBL/GenBank/DDBJ whole genome shotgun (WGS) entry which is preliminary data.</text>
</comment>
<dbReference type="EMBL" id="BMKB01000002">
    <property type="protein sequence ID" value="GGA43237.1"/>
    <property type="molecule type" value="Genomic_DNA"/>
</dbReference>
<dbReference type="InterPro" id="IPR050740">
    <property type="entry name" value="Aldehyde_DH_Superfamily"/>
</dbReference>
<protein>
    <submittedName>
        <fullName evidence="6">NAD-dependent succinate-semialdehyde dehydrogenase</fullName>
    </submittedName>
</protein>
<dbReference type="SUPFAM" id="SSF53720">
    <property type="entry name" value="ALDH-like"/>
    <property type="match status" value="1"/>
</dbReference>
<dbReference type="RefSeq" id="WP_127074426.1">
    <property type="nucleotide sequence ID" value="NZ_BMKB01000002.1"/>
</dbReference>
<dbReference type="AlphaFoldDB" id="A0A916VVL2"/>
<gene>
    <name evidence="6" type="ORF">GCM10011499_11010</name>
</gene>
<dbReference type="PROSITE" id="PS00687">
    <property type="entry name" value="ALDEHYDE_DEHYDR_GLU"/>
    <property type="match status" value="1"/>
</dbReference>
<feature type="domain" description="Aldehyde dehydrogenase" evidence="5">
    <location>
        <begin position="29"/>
        <end position="489"/>
    </location>
</feature>
<dbReference type="Gene3D" id="3.40.309.10">
    <property type="entry name" value="Aldehyde Dehydrogenase, Chain A, domain 2"/>
    <property type="match status" value="1"/>
</dbReference>
<reference evidence="6 7" key="1">
    <citation type="journal article" date="2014" name="Int. J. Syst. Evol. Microbiol.">
        <title>Complete genome sequence of Corynebacterium casei LMG S-19264T (=DSM 44701T), isolated from a smear-ripened cheese.</title>
        <authorList>
            <consortium name="US DOE Joint Genome Institute (JGI-PGF)"/>
            <person name="Walter F."/>
            <person name="Albersmeier A."/>
            <person name="Kalinowski J."/>
            <person name="Ruckert C."/>
        </authorList>
    </citation>
    <scope>NUCLEOTIDE SEQUENCE [LARGE SCALE GENOMIC DNA]</scope>
    <source>
        <strain evidence="6 7">CGMCC 1.15896</strain>
    </source>
</reference>
<comment type="similarity">
    <text evidence="1 4">Belongs to the aldehyde dehydrogenase family.</text>
</comment>
<dbReference type="OrthoDB" id="9812625at2"/>